<keyword evidence="7" id="KW-0472">Membrane</keyword>
<keyword evidence="6 9" id="KW-0067">ATP-binding</keyword>
<comment type="subcellular location">
    <subcellularLocation>
        <location evidence="1">Cell membrane</location>
        <topology evidence="1">Peripheral membrane protein</topology>
    </subcellularLocation>
</comment>
<dbReference type="InterPro" id="IPR003593">
    <property type="entry name" value="AAA+_ATPase"/>
</dbReference>
<dbReference type="InterPro" id="IPR027417">
    <property type="entry name" value="P-loop_NTPase"/>
</dbReference>
<dbReference type="PROSITE" id="PS00211">
    <property type="entry name" value="ABC_TRANSPORTER_1"/>
    <property type="match status" value="1"/>
</dbReference>
<dbReference type="GO" id="GO:0005886">
    <property type="term" value="C:plasma membrane"/>
    <property type="evidence" value="ECO:0007669"/>
    <property type="project" value="UniProtKB-SubCell"/>
</dbReference>
<evidence type="ECO:0000256" key="4">
    <source>
        <dbReference type="ARBA" id="ARBA00022475"/>
    </source>
</evidence>
<comment type="similarity">
    <text evidence="2">Belongs to the ABC transporter superfamily.</text>
</comment>
<dbReference type="AlphaFoldDB" id="A0A380WEI5"/>
<keyword evidence="9" id="KW-0378">Hydrolase</keyword>
<evidence type="ECO:0000313" key="10">
    <source>
        <dbReference type="Proteomes" id="UP000254701"/>
    </source>
</evidence>
<accession>A0A380WEI5</accession>
<organism evidence="9 10">
    <name type="scientific">Aminobacter aminovorans</name>
    <name type="common">Chelatobacter heintzii</name>
    <dbReference type="NCBI Taxonomy" id="83263"/>
    <lineage>
        <taxon>Bacteria</taxon>
        <taxon>Pseudomonadati</taxon>
        <taxon>Pseudomonadota</taxon>
        <taxon>Alphaproteobacteria</taxon>
        <taxon>Hyphomicrobiales</taxon>
        <taxon>Phyllobacteriaceae</taxon>
        <taxon>Aminobacter</taxon>
    </lineage>
</organism>
<dbReference type="PANTHER" id="PTHR42788:SF7">
    <property type="entry name" value="NITRATE ABC TRANSPORTER ATP-BINDING PROTEIN"/>
    <property type="match status" value="1"/>
</dbReference>
<keyword evidence="3" id="KW-0813">Transport</keyword>
<dbReference type="InterPro" id="IPR003439">
    <property type="entry name" value="ABC_transporter-like_ATP-bd"/>
</dbReference>
<dbReference type="SMART" id="SM00382">
    <property type="entry name" value="AAA"/>
    <property type="match status" value="1"/>
</dbReference>
<dbReference type="EC" id="3.6.3.-" evidence="9"/>
<dbReference type="PROSITE" id="PS50893">
    <property type="entry name" value="ABC_TRANSPORTER_2"/>
    <property type="match status" value="1"/>
</dbReference>
<evidence type="ECO:0000256" key="5">
    <source>
        <dbReference type="ARBA" id="ARBA00022741"/>
    </source>
</evidence>
<evidence type="ECO:0000256" key="3">
    <source>
        <dbReference type="ARBA" id="ARBA00022448"/>
    </source>
</evidence>
<dbReference type="Gene3D" id="3.40.50.300">
    <property type="entry name" value="P-loop containing nucleotide triphosphate hydrolases"/>
    <property type="match status" value="1"/>
</dbReference>
<dbReference type="InterPro" id="IPR050166">
    <property type="entry name" value="ABC_transporter_ATP-bind"/>
</dbReference>
<name>A0A380WEI5_AMIAI</name>
<keyword evidence="4" id="KW-1003">Cell membrane</keyword>
<protein>
    <submittedName>
        <fullName evidence="9">Bicarbonate transport ATP-binding protein CmpD</fullName>
        <ecNumber evidence="9">3.6.3.-</ecNumber>
    </submittedName>
</protein>
<sequence>MAAQVTAVSMPLLVCADLRKTFNAGLAGARPALNGVDLALDRGDFVVIIGSNGAGKSTLLNTIAGAIEPDGGSIALDGQDITGLAAHRRAGMIARVFQDPMIGTAAAMTIEENLALAEQRGQRRGFARHLDGAKRDRYRALLAGLALGMEDRLSTPVAQLSGGQRQALSLIMASLSRPSLLLLDEHTAALDPRTADLIMATTLRIVAEQSLTTLMVTHNMRQAIETGNRLVMMDAGRIRDDIGGTEKARLTPADLVEKFRIENDRMLLGT</sequence>
<evidence type="ECO:0000259" key="8">
    <source>
        <dbReference type="PROSITE" id="PS50893"/>
    </source>
</evidence>
<reference evidence="9 10" key="1">
    <citation type="submission" date="2018-06" db="EMBL/GenBank/DDBJ databases">
        <authorList>
            <consortium name="Pathogen Informatics"/>
            <person name="Doyle S."/>
        </authorList>
    </citation>
    <scope>NUCLEOTIDE SEQUENCE [LARGE SCALE GENOMIC DNA]</scope>
    <source>
        <strain evidence="9 10">NCTC10684</strain>
    </source>
</reference>
<evidence type="ECO:0000256" key="7">
    <source>
        <dbReference type="ARBA" id="ARBA00023136"/>
    </source>
</evidence>
<feature type="domain" description="ABC transporter" evidence="8">
    <location>
        <begin position="13"/>
        <end position="260"/>
    </location>
</feature>
<gene>
    <name evidence="9" type="primary">cmpD_1</name>
    <name evidence="9" type="ORF">NCTC10684_00503</name>
</gene>
<dbReference type="SUPFAM" id="SSF52540">
    <property type="entry name" value="P-loop containing nucleoside triphosphate hydrolases"/>
    <property type="match status" value="1"/>
</dbReference>
<dbReference type="Pfam" id="PF00005">
    <property type="entry name" value="ABC_tran"/>
    <property type="match status" value="1"/>
</dbReference>
<dbReference type="Proteomes" id="UP000254701">
    <property type="component" value="Unassembled WGS sequence"/>
</dbReference>
<dbReference type="GO" id="GO:0016887">
    <property type="term" value="F:ATP hydrolysis activity"/>
    <property type="evidence" value="ECO:0007669"/>
    <property type="project" value="InterPro"/>
</dbReference>
<dbReference type="PANTHER" id="PTHR42788">
    <property type="entry name" value="TAURINE IMPORT ATP-BINDING PROTEIN-RELATED"/>
    <property type="match status" value="1"/>
</dbReference>
<dbReference type="EMBL" id="UFSM01000001">
    <property type="protein sequence ID" value="SUU87311.1"/>
    <property type="molecule type" value="Genomic_DNA"/>
</dbReference>
<dbReference type="GO" id="GO:0005524">
    <property type="term" value="F:ATP binding"/>
    <property type="evidence" value="ECO:0007669"/>
    <property type="project" value="UniProtKB-KW"/>
</dbReference>
<proteinExistence type="inferred from homology"/>
<dbReference type="InterPro" id="IPR017871">
    <property type="entry name" value="ABC_transporter-like_CS"/>
</dbReference>
<evidence type="ECO:0000256" key="6">
    <source>
        <dbReference type="ARBA" id="ARBA00022840"/>
    </source>
</evidence>
<evidence type="ECO:0000313" key="9">
    <source>
        <dbReference type="EMBL" id="SUU87311.1"/>
    </source>
</evidence>
<keyword evidence="5" id="KW-0547">Nucleotide-binding</keyword>
<evidence type="ECO:0000256" key="2">
    <source>
        <dbReference type="ARBA" id="ARBA00005417"/>
    </source>
</evidence>
<evidence type="ECO:0000256" key="1">
    <source>
        <dbReference type="ARBA" id="ARBA00004202"/>
    </source>
</evidence>